<name>A0A6A2YXF9_HIBSY</name>
<reference evidence="4" key="1">
    <citation type="submission" date="2019-09" db="EMBL/GenBank/DDBJ databases">
        <title>Draft genome information of white flower Hibiscus syriacus.</title>
        <authorList>
            <person name="Kim Y.-M."/>
        </authorList>
    </citation>
    <scope>NUCLEOTIDE SEQUENCE [LARGE SCALE GENOMIC DNA]</scope>
    <source>
        <strain evidence="4">YM2019G1</strain>
    </source>
</reference>
<gene>
    <name evidence="4" type="ORF">F3Y22_tig00111166pilonHSYRG00395</name>
</gene>
<feature type="domain" description="STML2-like C-terminal extension" evidence="3">
    <location>
        <begin position="89"/>
        <end position="129"/>
    </location>
</feature>
<accession>A0A6A2YXF9</accession>
<comment type="caution">
    <text evidence="4">The sequence shown here is derived from an EMBL/GenBank/DDBJ whole genome shotgun (WGS) entry which is preliminary data.</text>
</comment>
<feature type="compositionally biased region" description="Polar residues" evidence="2">
    <location>
        <begin position="182"/>
        <end position="191"/>
    </location>
</feature>
<evidence type="ECO:0000259" key="3">
    <source>
        <dbReference type="Pfam" id="PF16200"/>
    </source>
</evidence>
<dbReference type="EMBL" id="VEPZ02001257">
    <property type="protein sequence ID" value="KAE8683947.1"/>
    <property type="molecule type" value="Genomic_DNA"/>
</dbReference>
<comment type="similarity">
    <text evidence="1">Belongs to the band 7/mec-2 family.</text>
</comment>
<dbReference type="Pfam" id="PF16200">
    <property type="entry name" value="Band_7_C"/>
    <property type="match status" value="1"/>
</dbReference>
<proteinExistence type="inferred from homology"/>
<dbReference type="AlphaFoldDB" id="A0A6A2YXF9"/>
<sequence length="191" mass="20340">MHLSGEAEAILARAQATAKGIALVSQSLKENGGVEDSNKISLSTFMVSCISCDGIGKRVGIIVILINVKYSMPKSRKTSIPGVCTCTRAEQYVQAFSNIAKEGTTMLLPSSTANPASMIAQALTLYKSLVKNASADGSHINVSHELPKSTKDAPSAEPEVETLESSRSMEARDMRHDGQPGFSLQSPKKKE</sequence>
<evidence type="ECO:0000256" key="1">
    <source>
        <dbReference type="ARBA" id="ARBA00008164"/>
    </source>
</evidence>
<feature type="region of interest" description="Disordered" evidence="2">
    <location>
        <begin position="140"/>
        <end position="191"/>
    </location>
</feature>
<keyword evidence="5" id="KW-1185">Reference proteome</keyword>
<evidence type="ECO:0000256" key="2">
    <source>
        <dbReference type="SAM" id="MobiDB-lite"/>
    </source>
</evidence>
<evidence type="ECO:0000313" key="4">
    <source>
        <dbReference type="EMBL" id="KAE8683947.1"/>
    </source>
</evidence>
<feature type="compositionally biased region" description="Basic and acidic residues" evidence="2">
    <location>
        <begin position="167"/>
        <end position="178"/>
    </location>
</feature>
<protein>
    <recommendedName>
        <fullName evidence="3">STML2-like C-terminal extension domain-containing protein</fullName>
    </recommendedName>
</protein>
<dbReference type="InterPro" id="IPR032435">
    <property type="entry name" value="STML2-like_C"/>
</dbReference>
<evidence type="ECO:0000313" key="5">
    <source>
        <dbReference type="Proteomes" id="UP000436088"/>
    </source>
</evidence>
<organism evidence="4 5">
    <name type="scientific">Hibiscus syriacus</name>
    <name type="common">Rose of Sharon</name>
    <dbReference type="NCBI Taxonomy" id="106335"/>
    <lineage>
        <taxon>Eukaryota</taxon>
        <taxon>Viridiplantae</taxon>
        <taxon>Streptophyta</taxon>
        <taxon>Embryophyta</taxon>
        <taxon>Tracheophyta</taxon>
        <taxon>Spermatophyta</taxon>
        <taxon>Magnoliopsida</taxon>
        <taxon>eudicotyledons</taxon>
        <taxon>Gunneridae</taxon>
        <taxon>Pentapetalae</taxon>
        <taxon>rosids</taxon>
        <taxon>malvids</taxon>
        <taxon>Malvales</taxon>
        <taxon>Malvaceae</taxon>
        <taxon>Malvoideae</taxon>
        <taxon>Hibiscus</taxon>
    </lineage>
</organism>
<dbReference type="Proteomes" id="UP000436088">
    <property type="component" value="Unassembled WGS sequence"/>
</dbReference>